<evidence type="ECO:0000256" key="2">
    <source>
        <dbReference type="ARBA" id="ARBA00004236"/>
    </source>
</evidence>
<evidence type="ECO:0000313" key="12">
    <source>
        <dbReference type="Proteomes" id="UP001500449"/>
    </source>
</evidence>
<dbReference type="PANTHER" id="PTHR43047:SF72">
    <property type="entry name" value="OSMOSENSING HISTIDINE PROTEIN KINASE SLN1"/>
    <property type="match status" value="1"/>
</dbReference>
<dbReference type="NCBIfam" id="TIGR00229">
    <property type="entry name" value="sensory_box"/>
    <property type="match status" value="1"/>
</dbReference>
<evidence type="ECO:0000256" key="4">
    <source>
        <dbReference type="ARBA" id="ARBA00022553"/>
    </source>
</evidence>
<dbReference type="SUPFAM" id="SSF55874">
    <property type="entry name" value="ATPase domain of HSP90 chaperone/DNA topoisomerase II/histidine kinase"/>
    <property type="match status" value="1"/>
</dbReference>
<dbReference type="Gene3D" id="3.30.565.10">
    <property type="entry name" value="Histidine kinase-like ATPase, C-terminal domain"/>
    <property type="match status" value="1"/>
</dbReference>
<gene>
    <name evidence="11" type="ORF">GCM10009836_60820</name>
</gene>
<dbReference type="RefSeq" id="WP_344424870.1">
    <property type="nucleotide sequence ID" value="NZ_BAAAQK010000025.1"/>
</dbReference>
<dbReference type="InterPro" id="IPR005467">
    <property type="entry name" value="His_kinase_dom"/>
</dbReference>
<reference evidence="11 12" key="1">
    <citation type="journal article" date="2019" name="Int. J. Syst. Evol. Microbiol.">
        <title>The Global Catalogue of Microorganisms (GCM) 10K type strain sequencing project: providing services to taxonomists for standard genome sequencing and annotation.</title>
        <authorList>
            <consortium name="The Broad Institute Genomics Platform"/>
            <consortium name="The Broad Institute Genome Sequencing Center for Infectious Disease"/>
            <person name="Wu L."/>
            <person name="Ma J."/>
        </authorList>
    </citation>
    <scope>NUCLEOTIDE SEQUENCE [LARGE SCALE GENOMIC DNA]</scope>
    <source>
        <strain evidence="11 12">JCM 16009</strain>
    </source>
</reference>
<comment type="catalytic activity">
    <reaction evidence="1">
        <text>ATP + protein L-histidine = ADP + protein N-phospho-L-histidine.</text>
        <dbReference type="EC" id="2.7.13.3"/>
    </reaction>
</comment>
<dbReference type="PROSITE" id="PS50109">
    <property type="entry name" value="HIS_KIN"/>
    <property type="match status" value="1"/>
</dbReference>
<keyword evidence="4" id="KW-0597">Phosphoprotein</keyword>
<evidence type="ECO:0000256" key="7">
    <source>
        <dbReference type="ARBA" id="ARBA00023012"/>
    </source>
</evidence>
<dbReference type="SUPFAM" id="SSF47384">
    <property type="entry name" value="Homodimeric domain of signal transducing histidine kinase"/>
    <property type="match status" value="1"/>
</dbReference>
<comment type="subcellular location">
    <subcellularLocation>
        <location evidence="2">Cell membrane</location>
    </subcellularLocation>
</comment>
<feature type="domain" description="PAS" evidence="9">
    <location>
        <begin position="185"/>
        <end position="230"/>
    </location>
</feature>
<keyword evidence="12" id="KW-1185">Reference proteome</keyword>
<dbReference type="InterPro" id="IPR003594">
    <property type="entry name" value="HATPase_dom"/>
</dbReference>
<dbReference type="InterPro" id="IPR029016">
    <property type="entry name" value="GAF-like_dom_sf"/>
</dbReference>
<dbReference type="InterPro" id="IPR000700">
    <property type="entry name" value="PAS-assoc_C"/>
</dbReference>
<dbReference type="PRINTS" id="PR00344">
    <property type="entry name" value="BCTRLSENSOR"/>
</dbReference>
<accession>A0ABN2NJH3</accession>
<keyword evidence="5" id="KW-0808">Transferase</keyword>
<dbReference type="SMART" id="SM00387">
    <property type="entry name" value="HATPase_c"/>
    <property type="match status" value="1"/>
</dbReference>
<dbReference type="InterPro" id="IPR036890">
    <property type="entry name" value="HATPase_C_sf"/>
</dbReference>
<sequence>MTSLDRGLGRDDAMQLLGRQTEILEQMATGRGLADVLNGIADTFEHLVPGCRCSVLLLDAVTGTLHHGAAPSLPIEYSASIDGMSIGGAAGSCGTAAYLGTPVVAADIRVDERWVGFRPLAERFGLRSCWSTPIRGRDGVTGTFAVYYSSPHEPTAREEHLVARLTHLASVAIDHDGLFGALTESEERFRRAFEDNGVGMALATLDGGITRVNAALPALLGRSGSELIGRRLDELFIRRIDGVQSTGHDQYEATTRTADGDLLDLEVTVSAIRGAAGAPTALSVNVADITGRRAAERERRMRVEAEIAQHAAETANRAKTDFVSALSHELRTPLQAITGFTELLGTLDLHTTRRRTALDHIAAAAGHILAMVDDVLDIARIEANALPVTLTEIRLASVVEDVLAMVHPIATTERVTLTVATAGSTHVRADERRLRQVLLNLVANAIRYNRPGGTVVVSWVTHDALAHITVRDSGMGIRPEHLHRLFVPFDRLGADSAEGVGLGLPLARGLTAAMGGVLHVHSQVDVGTVVTVVMPTTAYEDGRPRNDDSA</sequence>
<evidence type="ECO:0000313" key="11">
    <source>
        <dbReference type="EMBL" id="GAA1871776.1"/>
    </source>
</evidence>
<dbReference type="InterPro" id="IPR036097">
    <property type="entry name" value="HisK_dim/P_sf"/>
</dbReference>
<dbReference type="InterPro" id="IPR035965">
    <property type="entry name" value="PAS-like_dom_sf"/>
</dbReference>
<evidence type="ECO:0000259" key="8">
    <source>
        <dbReference type="PROSITE" id="PS50109"/>
    </source>
</evidence>
<evidence type="ECO:0000256" key="3">
    <source>
        <dbReference type="ARBA" id="ARBA00012438"/>
    </source>
</evidence>
<organism evidence="11 12">
    <name type="scientific">Pseudonocardia ailaonensis</name>
    <dbReference type="NCBI Taxonomy" id="367279"/>
    <lineage>
        <taxon>Bacteria</taxon>
        <taxon>Bacillati</taxon>
        <taxon>Actinomycetota</taxon>
        <taxon>Actinomycetes</taxon>
        <taxon>Pseudonocardiales</taxon>
        <taxon>Pseudonocardiaceae</taxon>
        <taxon>Pseudonocardia</taxon>
    </lineage>
</organism>
<evidence type="ECO:0000256" key="6">
    <source>
        <dbReference type="ARBA" id="ARBA00022777"/>
    </source>
</evidence>
<dbReference type="InterPro" id="IPR003018">
    <property type="entry name" value="GAF"/>
</dbReference>
<feature type="domain" description="PAC" evidence="10">
    <location>
        <begin position="249"/>
        <end position="301"/>
    </location>
</feature>
<dbReference type="CDD" id="cd00130">
    <property type="entry name" value="PAS"/>
    <property type="match status" value="1"/>
</dbReference>
<dbReference type="Gene3D" id="3.30.450.20">
    <property type="entry name" value="PAS domain"/>
    <property type="match status" value="1"/>
</dbReference>
<dbReference type="Pfam" id="PF00989">
    <property type="entry name" value="PAS"/>
    <property type="match status" value="1"/>
</dbReference>
<dbReference type="InterPro" id="IPR013767">
    <property type="entry name" value="PAS_fold"/>
</dbReference>
<dbReference type="SUPFAM" id="SSF55785">
    <property type="entry name" value="PYP-like sensor domain (PAS domain)"/>
    <property type="match status" value="1"/>
</dbReference>
<proteinExistence type="predicted"/>
<evidence type="ECO:0000256" key="1">
    <source>
        <dbReference type="ARBA" id="ARBA00000085"/>
    </source>
</evidence>
<dbReference type="InterPro" id="IPR000014">
    <property type="entry name" value="PAS"/>
</dbReference>
<dbReference type="Gene3D" id="3.30.450.40">
    <property type="match status" value="1"/>
</dbReference>
<dbReference type="Pfam" id="PF00512">
    <property type="entry name" value="HisKA"/>
    <property type="match status" value="1"/>
</dbReference>
<dbReference type="Pfam" id="PF13185">
    <property type="entry name" value="GAF_2"/>
    <property type="match status" value="1"/>
</dbReference>
<dbReference type="EMBL" id="BAAAQK010000025">
    <property type="protein sequence ID" value="GAA1871776.1"/>
    <property type="molecule type" value="Genomic_DNA"/>
</dbReference>
<dbReference type="InterPro" id="IPR003661">
    <property type="entry name" value="HisK_dim/P_dom"/>
</dbReference>
<dbReference type="Gene3D" id="1.10.287.130">
    <property type="match status" value="1"/>
</dbReference>
<keyword evidence="7" id="KW-0902">Two-component regulatory system</keyword>
<dbReference type="SMART" id="SM00065">
    <property type="entry name" value="GAF"/>
    <property type="match status" value="1"/>
</dbReference>
<dbReference type="PANTHER" id="PTHR43047">
    <property type="entry name" value="TWO-COMPONENT HISTIDINE PROTEIN KINASE"/>
    <property type="match status" value="1"/>
</dbReference>
<dbReference type="Proteomes" id="UP001500449">
    <property type="component" value="Unassembled WGS sequence"/>
</dbReference>
<comment type="caution">
    <text evidence="11">The sequence shown here is derived from an EMBL/GenBank/DDBJ whole genome shotgun (WGS) entry which is preliminary data.</text>
</comment>
<feature type="domain" description="Histidine kinase" evidence="8">
    <location>
        <begin position="325"/>
        <end position="538"/>
    </location>
</feature>
<dbReference type="Pfam" id="PF02518">
    <property type="entry name" value="HATPase_c"/>
    <property type="match status" value="1"/>
</dbReference>
<name>A0ABN2NJH3_9PSEU</name>
<dbReference type="SUPFAM" id="SSF55781">
    <property type="entry name" value="GAF domain-like"/>
    <property type="match status" value="1"/>
</dbReference>
<dbReference type="SMART" id="SM00388">
    <property type="entry name" value="HisKA"/>
    <property type="match status" value="1"/>
</dbReference>
<dbReference type="SMART" id="SM00091">
    <property type="entry name" value="PAS"/>
    <property type="match status" value="1"/>
</dbReference>
<keyword evidence="6" id="KW-0418">Kinase</keyword>
<dbReference type="CDD" id="cd00082">
    <property type="entry name" value="HisKA"/>
    <property type="match status" value="1"/>
</dbReference>
<dbReference type="InterPro" id="IPR004358">
    <property type="entry name" value="Sig_transdc_His_kin-like_C"/>
</dbReference>
<evidence type="ECO:0000259" key="9">
    <source>
        <dbReference type="PROSITE" id="PS50112"/>
    </source>
</evidence>
<dbReference type="EC" id="2.7.13.3" evidence="3"/>
<dbReference type="PROSITE" id="PS50113">
    <property type="entry name" value="PAC"/>
    <property type="match status" value="1"/>
</dbReference>
<protein>
    <recommendedName>
        <fullName evidence="3">histidine kinase</fullName>
        <ecNumber evidence="3">2.7.13.3</ecNumber>
    </recommendedName>
</protein>
<evidence type="ECO:0000259" key="10">
    <source>
        <dbReference type="PROSITE" id="PS50113"/>
    </source>
</evidence>
<dbReference type="PROSITE" id="PS50112">
    <property type="entry name" value="PAS"/>
    <property type="match status" value="1"/>
</dbReference>
<evidence type="ECO:0000256" key="5">
    <source>
        <dbReference type="ARBA" id="ARBA00022679"/>
    </source>
</evidence>